<keyword evidence="1" id="KW-0175">Coiled coil</keyword>
<accession>A0A0L0D7X7</accession>
<feature type="compositionally biased region" description="Basic residues" evidence="2">
    <location>
        <begin position="546"/>
        <end position="566"/>
    </location>
</feature>
<reference evidence="3 4" key="1">
    <citation type="submission" date="2010-05" db="EMBL/GenBank/DDBJ databases">
        <title>The Genome Sequence of Thecamonas trahens ATCC 50062.</title>
        <authorList>
            <consortium name="The Broad Institute Genome Sequencing Platform"/>
            <person name="Russ C."/>
            <person name="Cuomo C."/>
            <person name="Shea T."/>
            <person name="Young S.K."/>
            <person name="Zeng Q."/>
            <person name="Koehrsen M."/>
            <person name="Haas B."/>
            <person name="Borodovsky M."/>
            <person name="Guigo R."/>
            <person name="Alvarado L."/>
            <person name="Berlin A."/>
            <person name="Bochicchio J."/>
            <person name="Borenstein D."/>
            <person name="Chapman S."/>
            <person name="Chen Z."/>
            <person name="Freedman E."/>
            <person name="Gellesch M."/>
            <person name="Goldberg J."/>
            <person name="Griggs A."/>
            <person name="Gujja S."/>
            <person name="Heilman E."/>
            <person name="Heiman D."/>
            <person name="Hepburn T."/>
            <person name="Howarth C."/>
            <person name="Jen D."/>
            <person name="Larson L."/>
            <person name="Mehta T."/>
            <person name="Park D."/>
            <person name="Pearson M."/>
            <person name="Roberts A."/>
            <person name="Saif S."/>
            <person name="Shenoy N."/>
            <person name="Sisk P."/>
            <person name="Stolte C."/>
            <person name="Sykes S."/>
            <person name="Thomson T."/>
            <person name="Walk T."/>
            <person name="White J."/>
            <person name="Yandava C."/>
            <person name="Burger G."/>
            <person name="Gray M.W."/>
            <person name="Holland P.W.H."/>
            <person name="King N."/>
            <person name="Lang F.B.F."/>
            <person name="Roger A.J."/>
            <person name="Ruiz-Trillo I."/>
            <person name="Lander E."/>
            <person name="Nusbaum C."/>
        </authorList>
    </citation>
    <scope>NUCLEOTIDE SEQUENCE [LARGE SCALE GENOMIC DNA]</scope>
    <source>
        <strain evidence="3 4">ATCC 50062</strain>
    </source>
</reference>
<dbReference type="Proteomes" id="UP000054408">
    <property type="component" value="Unassembled WGS sequence"/>
</dbReference>
<dbReference type="EMBL" id="GL349450">
    <property type="protein sequence ID" value="KNC48310.1"/>
    <property type="molecule type" value="Genomic_DNA"/>
</dbReference>
<evidence type="ECO:0000313" key="3">
    <source>
        <dbReference type="EMBL" id="KNC48310.1"/>
    </source>
</evidence>
<sequence length="566" mass="59439">MDLALEEPAATGTSIADPVWACPLCLRDKSDLDFVSRLQHLKVCAGRKGISPLGVRALVAANNRKRARDESGDASQADEAPLVQTRLAAKRRKGSEQAFEAIAARKAAAKAARVQRSRVGKTPKSAFEADTLAAMALSNSLNGDKHMDTLIRKPADAREYITAVSPHGASVVASVLAAGGSPSPSPSSTTAALAASVLSRPPAHPVAATSPSSWTLAAAAQAPAAAYYTERIRSSARPAAANDPPESETDALDALCAAASSESDDEVDAGYTAAESVTALDALYARRMTHLNASIEAARAQLRKLQAQQDDEGEQYRAARTALASKTPVDSFPAPRTESESQPQPQPVVVDVPTAMVTPARSAVPARLGRTPQIATPRSPFDGEPDFEAYSDKDLVAFLRKHGMARASRRAMLTSAREIWRALNVPRFNERMVQKARNAVRAAAVVGDDECAPPVQPAVLTAADQMASLEPLVVAAVSGSHELAETVARLQPLGLSAVVNAVRAAAAAQPGSANPLEGISAAALRRTVAAVLVTKCVLFADEHKPSGRRHKQRKSASSRSSASRRQ</sequence>
<feature type="region of interest" description="Disordered" evidence="2">
    <location>
        <begin position="544"/>
        <end position="566"/>
    </location>
</feature>
<evidence type="ECO:0000313" key="4">
    <source>
        <dbReference type="Proteomes" id="UP000054408"/>
    </source>
</evidence>
<organism evidence="3 4">
    <name type="scientific">Thecamonas trahens ATCC 50062</name>
    <dbReference type="NCBI Taxonomy" id="461836"/>
    <lineage>
        <taxon>Eukaryota</taxon>
        <taxon>Apusozoa</taxon>
        <taxon>Apusomonadida</taxon>
        <taxon>Apusomonadidae</taxon>
        <taxon>Thecamonas</taxon>
    </lineage>
</organism>
<dbReference type="RefSeq" id="XP_013758877.1">
    <property type="nucleotide sequence ID" value="XM_013903423.1"/>
</dbReference>
<keyword evidence="4" id="KW-1185">Reference proteome</keyword>
<gene>
    <name evidence="3" type="ORF">AMSG_04541</name>
</gene>
<name>A0A0L0D7X7_THETB</name>
<feature type="region of interest" description="Disordered" evidence="2">
    <location>
        <begin position="324"/>
        <end position="349"/>
    </location>
</feature>
<evidence type="ECO:0000256" key="1">
    <source>
        <dbReference type="SAM" id="Coils"/>
    </source>
</evidence>
<dbReference type="GeneID" id="25564079"/>
<evidence type="ECO:0000256" key="2">
    <source>
        <dbReference type="SAM" id="MobiDB-lite"/>
    </source>
</evidence>
<protein>
    <submittedName>
        <fullName evidence="3">Uncharacterized protein</fullName>
    </submittedName>
</protein>
<feature type="coiled-coil region" evidence="1">
    <location>
        <begin position="288"/>
        <end position="315"/>
    </location>
</feature>
<dbReference type="AlphaFoldDB" id="A0A0L0D7X7"/>
<proteinExistence type="predicted"/>